<dbReference type="Pfam" id="PF08429">
    <property type="entry name" value="PLU-1"/>
    <property type="match status" value="2"/>
</dbReference>
<dbReference type="FunFam" id="2.60.120.650:FF:000028">
    <property type="entry name" value="Lysine-specific demethylase lid"/>
    <property type="match status" value="1"/>
</dbReference>
<dbReference type="SMART" id="SM00249">
    <property type="entry name" value="PHD"/>
    <property type="match status" value="2"/>
</dbReference>
<evidence type="ECO:0000256" key="5">
    <source>
        <dbReference type="ARBA" id="ARBA00022723"/>
    </source>
</evidence>
<dbReference type="SUPFAM" id="SSF46774">
    <property type="entry name" value="ARID-like"/>
    <property type="match status" value="1"/>
</dbReference>
<dbReference type="InterPro" id="IPR004198">
    <property type="entry name" value="Znf_C5HC2"/>
</dbReference>
<dbReference type="SMART" id="SM00558">
    <property type="entry name" value="JmjC"/>
    <property type="match status" value="1"/>
</dbReference>
<comment type="cofactor">
    <cofactor evidence="1">
        <name>Fe(2+)</name>
        <dbReference type="ChEBI" id="CHEBI:29033"/>
    </cofactor>
</comment>
<keyword evidence="11" id="KW-0560">Oxidoreductase</keyword>
<dbReference type="PROSITE" id="PS50016">
    <property type="entry name" value="ZF_PHD_2"/>
    <property type="match status" value="1"/>
</dbReference>
<dbReference type="InterPro" id="IPR036431">
    <property type="entry name" value="ARID_dom_sf"/>
</dbReference>
<dbReference type="InterPro" id="IPR003347">
    <property type="entry name" value="JmjC_dom"/>
</dbReference>
<feature type="domain" description="ARID" evidence="18">
    <location>
        <begin position="108"/>
        <end position="198"/>
    </location>
</feature>
<evidence type="ECO:0000256" key="11">
    <source>
        <dbReference type="ARBA" id="ARBA00023002"/>
    </source>
</evidence>
<keyword evidence="5" id="KW-0479">Metal-binding</keyword>
<dbReference type="GO" id="GO:0000785">
    <property type="term" value="C:chromatin"/>
    <property type="evidence" value="ECO:0007669"/>
    <property type="project" value="TreeGrafter"/>
</dbReference>
<dbReference type="Pfam" id="PF01388">
    <property type="entry name" value="ARID"/>
    <property type="match status" value="1"/>
</dbReference>
<evidence type="ECO:0000256" key="2">
    <source>
        <dbReference type="ARBA" id="ARBA00004123"/>
    </source>
</evidence>
<dbReference type="SMART" id="SM01014">
    <property type="entry name" value="ARID"/>
    <property type="match status" value="1"/>
</dbReference>
<evidence type="ECO:0000256" key="8">
    <source>
        <dbReference type="ARBA" id="ARBA00022833"/>
    </source>
</evidence>
<feature type="domain" description="JmjN" evidence="19">
    <location>
        <begin position="43"/>
        <end position="84"/>
    </location>
</feature>
<dbReference type="SMART" id="SM00501">
    <property type="entry name" value="BRIGHT"/>
    <property type="match status" value="1"/>
</dbReference>
<dbReference type="Gene3D" id="3.30.40.10">
    <property type="entry name" value="Zinc/RING finger domain, C3HC4 (zinc finger)"/>
    <property type="match status" value="1"/>
</dbReference>
<reference evidence="21" key="1">
    <citation type="submission" date="2020-11" db="EMBL/GenBank/DDBJ databases">
        <authorList>
            <person name="Tran Van P."/>
        </authorList>
    </citation>
    <scope>NUCLEOTIDE SEQUENCE</scope>
</reference>
<evidence type="ECO:0000256" key="16">
    <source>
        <dbReference type="SAM" id="MobiDB-lite"/>
    </source>
</evidence>
<evidence type="ECO:0000256" key="15">
    <source>
        <dbReference type="PROSITE-ProRule" id="PRU00146"/>
    </source>
</evidence>
<evidence type="ECO:0000259" key="19">
    <source>
        <dbReference type="PROSITE" id="PS51183"/>
    </source>
</evidence>
<sequence>MSFTEPKSMVSRKEKFIGLLKSSNADKKFKAMSEFVFDVPEEAPIFYPTEEEFQNPLEYIKKIRFISEKFGICKIIPPQSWQPPFTVDVDNFKFTPRIQHLNELEAKTRIKLNFLDQIAKFWELQGSTLKIPMVERRALDLYSLHKIILEEGGLEVTTKERKWSKVATRLGYPQGKSIGTLLKSHYERILYPFDIFQQEKNLSQITLEHGIKDVEQDKQYKPHRILSRQAILPPCGKYNRRSKRFAQGEIKDFTMEAEQGNVLQGENKELRRLQCFGAGPKMSGFPTIKLQKSTRKKKPKRRTRKSSLVTDPLAKYICNICSRGDVEESMLLCDGCDDSYHTFCLMPPLSEIPKGDWRCPKCVAQEVSKPMEAFGFEQAQREYTLQQFGEMADQFKSEYFNMPVNMVPEKLVEKEFWRIVSSIDEDVTVEYGADLHTVEHGSGFPTKSKQYKHPIDQEYAHANWNLNNLPVQDGSVLKHINADISGMKIPWMYVGMCFATFCWHNEDHWSYSINYMHWGEPKTWYGVPGNKADNFESAMKMAAPELFQLQPDLLHQLVTIMNPNILMNAGVPVCRTDQRAGEFVITFPRAYHAGFNQGYNFAEAVNFAPADWLKIGRECIAQYALLRRFCVFSHDELVCKMAVDPESLDMALAAATYNDMIQMVVAEKHIRNSLQEWGALEAEREAFELIPEDERQCKVCKTTCFLSAVTCICDSEHLVCLQHYANLCDCPPEKHTLRYRYTLEELPQLMEKLKIRAESFKRWFEAVSSCLEGHPKQKMDLADLKILLFEAENDKFPESELFEKLRQTVQKAEKCEIVAKQLATRKLRNRTRQSMHIKYDLTYVELHQFYEELDNLPCHIEETKDVKSLLDKLNLFMNEVTHLLSQEVASTQDIKKYIECAKSFELDIPEVAQLKQMLLQMEWLEEVDKLRKDGENVTLETFQKYLNVGMNLPSHPVIDKYLNEIQHISDEAKRWEKKAKYCLQSNILLFAEMGIKRSRTSLLLDWTADNSEIVVQTNSDQTGDFIPYIDVLENIVNRGHNISIQFDALPFCESQLNDAKKWREKTSRIFLRKNSHYSLMEVLSPRVEVGVASFRQKKSRFHDPNIPNSNTHVINGVKLEGKVDPFLVVAAFKVSYFWRFLEDKLCGGGRLQYGETGFQEIVEFVEPRLGPKSLQEAEHKEMVQICNLRNENLKKRIKNPIQKKFCICLSGISDDMLECELCKDLFHASCVPLPPKNTPKKCKRLHPQQTSAVSSDVKFLCPCCFRSRRPRIETVISLLVSLQRLPVRLPEGDALECLTERAMSWQDRARQILSSEEVASALLKLSVLTQQMTEAAARKKTERIINNELKKAANKPELHRRIQAISSQSGVVSDDSLSSQPNSPLIDVCPILLKLKGAVVKRHLSQMTAALPCSSQNISSPRESRWAMPYPSDSPIHRGEQDIGTEDHLVLPTPIPIIGDGSSQDMQGESSRTLGDAQQSNLEDKNRETGARQPETVEDKPRWTIRPPIRLTYSPF</sequence>
<dbReference type="InterPro" id="IPR019786">
    <property type="entry name" value="Zinc_finger_PHD-type_CS"/>
</dbReference>
<keyword evidence="13" id="KW-0539">Nucleus</keyword>
<keyword evidence="7 15" id="KW-0863">Zinc-finger</keyword>
<keyword evidence="10" id="KW-0223">Dioxygenase</keyword>
<dbReference type="CDD" id="cd16864">
    <property type="entry name" value="ARID_JARID"/>
    <property type="match status" value="1"/>
</dbReference>
<dbReference type="PROSITE" id="PS51011">
    <property type="entry name" value="ARID"/>
    <property type="match status" value="1"/>
</dbReference>
<feature type="compositionally biased region" description="Basic and acidic residues" evidence="16">
    <location>
        <begin position="1482"/>
        <end position="1502"/>
    </location>
</feature>
<dbReference type="Gene3D" id="1.10.150.60">
    <property type="entry name" value="ARID DNA-binding domain"/>
    <property type="match status" value="1"/>
</dbReference>
<dbReference type="EC" id="1.14.11.67" evidence="4"/>
<accession>A0A7R9E8U4</accession>
<keyword evidence="8" id="KW-0862">Zinc</keyword>
<dbReference type="CDD" id="cd15605">
    <property type="entry name" value="PHD1_Lid_like"/>
    <property type="match status" value="1"/>
</dbReference>
<dbReference type="InterPro" id="IPR013083">
    <property type="entry name" value="Znf_RING/FYVE/PHD"/>
</dbReference>
<keyword evidence="9" id="KW-0156">Chromatin regulator</keyword>
<dbReference type="GO" id="GO:0003677">
    <property type="term" value="F:DNA binding"/>
    <property type="evidence" value="ECO:0007669"/>
    <property type="project" value="InterPro"/>
</dbReference>
<evidence type="ECO:0000256" key="14">
    <source>
        <dbReference type="ARBA" id="ARBA00048734"/>
    </source>
</evidence>
<dbReference type="InterPro" id="IPR011011">
    <property type="entry name" value="Znf_FYVE_PHD"/>
</dbReference>
<dbReference type="GO" id="GO:0006355">
    <property type="term" value="P:regulation of DNA-templated transcription"/>
    <property type="evidence" value="ECO:0007669"/>
    <property type="project" value="TreeGrafter"/>
</dbReference>
<gene>
    <name evidence="21" type="ORF">TMSB3V08_LOCUS5259</name>
</gene>
<dbReference type="EMBL" id="OB793741">
    <property type="protein sequence ID" value="CAD7428451.1"/>
    <property type="molecule type" value="Genomic_DNA"/>
</dbReference>
<dbReference type="SUPFAM" id="SSF57903">
    <property type="entry name" value="FYVE/PHD zinc finger"/>
    <property type="match status" value="2"/>
</dbReference>
<dbReference type="Pfam" id="PF21323">
    <property type="entry name" value="KDM5_C-hel"/>
    <property type="match status" value="1"/>
</dbReference>
<feature type="region of interest" description="Disordered" evidence="16">
    <location>
        <begin position="1455"/>
        <end position="1516"/>
    </location>
</feature>
<organism evidence="21">
    <name type="scientific">Timema monikensis</name>
    <dbReference type="NCBI Taxonomy" id="170555"/>
    <lineage>
        <taxon>Eukaryota</taxon>
        <taxon>Metazoa</taxon>
        <taxon>Ecdysozoa</taxon>
        <taxon>Arthropoda</taxon>
        <taxon>Hexapoda</taxon>
        <taxon>Insecta</taxon>
        <taxon>Pterygota</taxon>
        <taxon>Neoptera</taxon>
        <taxon>Polyneoptera</taxon>
        <taxon>Phasmatodea</taxon>
        <taxon>Timematodea</taxon>
        <taxon>Timematoidea</taxon>
        <taxon>Timematidae</taxon>
        <taxon>Timema</taxon>
    </lineage>
</organism>
<comment type="similarity">
    <text evidence="3">Belongs to the JARID1 histone demethylase family.</text>
</comment>
<dbReference type="InterPro" id="IPR048615">
    <property type="entry name" value="KDM5_C-hel"/>
</dbReference>
<dbReference type="Pfam" id="PF02928">
    <property type="entry name" value="zf-C5HC2"/>
    <property type="match status" value="1"/>
</dbReference>
<dbReference type="Gene3D" id="2.60.120.650">
    <property type="entry name" value="Cupin"/>
    <property type="match status" value="1"/>
</dbReference>
<evidence type="ECO:0000256" key="13">
    <source>
        <dbReference type="ARBA" id="ARBA00023242"/>
    </source>
</evidence>
<comment type="subcellular location">
    <subcellularLocation>
        <location evidence="2">Nucleus</location>
    </subcellularLocation>
</comment>
<evidence type="ECO:0000256" key="9">
    <source>
        <dbReference type="ARBA" id="ARBA00022853"/>
    </source>
</evidence>
<feature type="domain" description="PHD-type" evidence="17">
    <location>
        <begin position="315"/>
        <end position="365"/>
    </location>
</feature>
<dbReference type="SMART" id="SM00545">
    <property type="entry name" value="JmjN"/>
    <property type="match status" value="1"/>
</dbReference>
<feature type="compositionally biased region" description="Polar residues" evidence="16">
    <location>
        <begin position="1461"/>
        <end position="1481"/>
    </location>
</feature>
<dbReference type="InterPro" id="IPR001606">
    <property type="entry name" value="ARID_dom"/>
</dbReference>
<dbReference type="PANTHER" id="PTHR10694">
    <property type="entry name" value="LYSINE-SPECIFIC DEMETHYLASE"/>
    <property type="match status" value="1"/>
</dbReference>
<dbReference type="PROSITE" id="PS51183">
    <property type="entry name" value="JMJN"/>
    <property type="match status" value="1"/>
</dbReference>
<comment type="catalytic activity">
    <reaction evidence="14">
        <text>N(6),N(6),N(6)-trimethyl-L-lysyl(4)-[histone H3] + 3 2-oxoglutarate + 3 O2 = L-lysyl(4)-[histone H3] + 3 formaldehyde + 3 succinate + 3 CO2</text>
        <dbReference type="Rhea" id="RHEA:60208"/>
        <dbReference type="Rhea" id="RHEA-COMP:15537"/>
        <dbReference type="Rhea" id="RHEA-COMP:15547"/>
        <dbReference type="ChEBI" id="CHEBI:15379"/>
        <dbReference type="ChEBI" id="CHEBI:16526"/>
        <dbReference type="ChEBI" id="CHEBI:16810"/>
        <dbReference type="ChEBI" id="CHEBI:16842"/>
        <dbReference type="ChEBI" id="CHEBI:29969"/>
        <dbReference type="ChEBI" id="CHEBI:30031"/>
        <dbReference type="ChEBI" id="CHEBI:61961"/>
        <dbReference type="EC" id="1.14.11.67"/>
    </reaction>
</comment>
<proteinExistence type="inferred from homology"/>
<dbReference type="InterPro" id="IPR019787">
    <property type="entry name" value="Znf_PHD-finger"/>
</dbReference>
<evidence type="ECO:0000256" key="12">
    <source>
        <dbReference type="ARBA" id="ARBA00023004"/>
    </source>
</evidence>
<dbReference type="PANTHER" id="PTHR10694:SF33">
    <property type="entry name" value="LYSINE-SPECIFIC DEMETHYLASE 5"/>
    <property type="match status" value="1"/>
</dbReference>
<dbReference type="GO" id="GO:0005634">
    <property type="term" value="C:nucleus"/>
    <property type="evidence" value="ECO:0007669"/>
    <property type="project" value="UniProtKB-SubCell"/>
</dbReference>
<dbReference type="GO" id="GO:0008270">
    <property type="term" value="F:zinc ion binding"/>
    <property type="evidence" value="ECO:0007669"/>
    <property type="project" value="UniProtKB-KW"/>
</dbReference>
<dbReference type="FunFam" id="1.10.150.60:FF:000001">
    <property type="entry name" value="Putative lysine-specific demethylase 5b"/>
    <property type="match status" value="1"/>
</dbReference>
<feature type="domain" description="JmjC" evidence="20">
    <location>
        <begin position="458"/>
        <end position="624"/>
    </location>
</feature>
<evidence type="ECO:0000256" key="10">
    <source>
        <dbReference type="ARBA" id="ARBA00022964"/>
    </source>
</evidence>
<dbReference type="InterPro" id="IPR001965">
    <property type="entry name" value="Znf_PHD"/>
</dbReference>
<evidence type="ECO:0000313" key="21">
    <source>
        <dbReference type="EMBL" id="CAD7428451.1"/>
    </source>
</evidence>
<dbReference type="GO" id="GO:0034647">
    <property type="term" value="F:histone H3K4me/H3K4me2/H3K4me3 demethylase activity"/>
    <property type="evidence" value="ECO:0007669"/>
    <property type="project" value="UniProtKB-EC"/>
</dbReference>
<dbReference type="SUPFAM" id="SSF51197">
    <property type="entry name" value="Clavaminate synthase-like"/>
    <property type="match status" value="1"/>
</dbReference>
<evidence type="ECO:0000256" key="3">
    <source>
        <dbReference type="ARBA" id="ARBA00006801"/>
    </source>
</evidence>
<name>A0A7R9E8U4_9NEOP</name>
<evidence type="ECO:0000256" key="6">
    <source>
        <dbReference type="ARBA" id="ARBA00022737"/>
    </source>
</evidence>
<evidence type="ECO:0000259" key="20">
    <source>
        <dbReference type="PROSITE" id="PS51184"/>
    </source>
</evidence>
<keyword evidence="12" id="KW-0408">Iron</keyword>
<evidence type="ECO:0000259" key="18">
    <source>
        <dbReference type="PROSITE" id="PS51011"/>
    </source>
</evidence>
<evidence type="ECO:0000259" key="17">
    <source>
        <dbReference type="PROSITE" id="PS50016"/>
    </source>
</evidence>
<dbReference type="InterPro" id="IPR003349">
    <property type="entry name" value="JmjN"/>
</dbReference>
<dbReference type="PROSITE" id="PS51184">
    <property type="entry name" value="JMJC"/>
    <property type="match status" value="1"/>
</dbReference>
<dbReference type="Pfam" id="PF02373">
    <property type="entry name" value="JmjC"/>
    <property type="match status" value="1"/>
</dbReference>
<dbReference type="InterPro" id="IPR013637">
    <property type="entry name" value="Lys_sp_deMease-like_dom"/>
</dbReference>
<protein>
    <recommendedName>
        <fullName evidence="4">[histone H3]-trimethyl-L-lysine(4) demethylase</fullName>
        <ecNumber evidence="4">1.14.11.67</ecNumber>
    </recommendedName>
</protein>
<evidence type="ECO:0000256" key="7">
    <source>
        <dbReference type="ARBA" id="ARBA00022771"/>
    </source>
</evidence>
<evidence type="ECO:0000256" key="1">
    <source>
        <dbReference type="ARBA" id="ARBA00001954"/>
    </source>
</evidence>
<dbReference type="Pfam" id="PF00628">
    <property type="entry name" value="PHD"/>
    <property type="match status" value="1"/>
</dbReference>
<evidence type="ECO:0000256" key="4">
    <source>
        <dbReference type="ARBA" id="ARBA00012902"/>
    </source>
</evidence>
<dbReference type="PROSITE" id="PS01359">
    <property type="entry name" value="ZF_PHD_1"/>
    <property type="match status" value="2"/>
</dbReference>
<dbReference type="Pfam" id="PF02375">
    <property type="entry name" value="JmjN"/>
    <property type="match status" value="1"/>
</dbReference>
<keyword evidence="6" id="KW-0677">Repeat</keyword>